<dbReference type="Proteomes" id="UP000186341">
    <property type="component" value="Unassembled WGS sequence"/>
</dbReference>
<dbReference type="RefSeq" id="WP_075818963.1">
    <property type="nucleotide sequence ID" value="NZ_CAJUTZ010000120.1"/>
</dbReference>
<name>A0A1U7NGN4_9FIRM</name>
<dbReference type="EMBL" id="MPJW01000108">
    <property type="protein sequence ID" value="OLU40398.1"/>
    <property type="molecule type" value="Genomic_DNA"/>
</dbReference>
<evidence type="ECO:0000313" key="1">
    <source>
        <dbReference type="EMBL" id="OLU40398.1"/>
    </source>
</evidence>
<sequence>MSKKIPDRFLIDQFLDNPEIRKLMLKAQNPEEMMKIFESRNISFSVPDEDEVFEYVKDILNDPEVQNHPDDRLHI</sequence>
<keyword evidence="2" id="KW-1185">Reference proteome</keyword>
<evidence type="ECO:0000313" key="2">
    <source>
        <dbReference type="Proteomes" id="UP000186341"/>
    </source>
</evidence>
<comment type="caution">
    <text evidence="1">The sequence shown here is derived from an EMBL/GenBank/DDBJ whole genome shotgun (WGS) entry which is preliminary data.</text>
</comment>
<proteinExistence type="predicted"/>
<reference evidence="1 2" key="1">
    <citation type="submission" date="2016-11" db="EMBL/GenBank/DDBJ databases">
        <title>Description of two novel members of the family Erysipelotrichaceae: Ileibacterium lipovorans gen. nov., sp. nov. and Dubosiella newyorkensis, gen. nov., sp. nov.</title>
        <authorList>
            <person name="Cox L.M."/>
            <person name="Sohn J."/>
            <person name="Tyrrell K.L."/>
            <person name="Citron D.M."/>
            <person name="Lawson P.A."/>
            <person name="Patel N.B."/>
            <person name="Iizumi T."/>
            <person name="Perez-Perez G.I."/>
            <person name="Goldstein E.J."/>
            <person name="Blaser M.J."/>
        </authorList>
    </citation>
    <scope>NUCLEOTIDE SEQUENCE [LARGE SCALE GENOMIC DNA]</scope>
    <source>
        <strain evidence="1 2">NYU-BL-A3</strain>
    </source>
</reference>
<organism evidence="1 2">
    <name type="scientific">Ileibacterium valens</name>
    <dbReference type="NCBI Taxonomy" id="1862668"/>
    <lineage>
        <taxon>Bacteria</taxon>
        <taxon>Bacillati</taxon>
        <taxon>Bacillota</taxon>
        <taxon>Erysipelotrichia</taxon>
        <taxon>Erysipelotrichales</taxon>
        <taxon>Erysipelotrichaceae</taxon>
        <taxon>Ileibacterium</taxon>
    </lineage>
</organism>
<dbReference type="AlphaFoldDB" id="A0A1U7NGN4"/>
<gene>
    <name evidence="1" type="ORF">BO222_05030</name>
</gene>
<protein>
    <recommendedName>
        <fullName evidence="3">Nif11 domain-containing protein</fullName>
    </recommendedName>
</protein>
<accession>A0A1U7NGN4</accession>
<evidence type="ECO:0008006" key="3">
    <source>
        <dbReference type="Google" id="ProtNLM"/>
    </source>
</evidence>
<dbReference type="GeneID" id="82202576"/>